<gene>
    <name evidence="2" type="ORF">BO71DRAFT_431785</name>
</gene>
<name>A0A319D5K9_9EURO</name>
<dbReference type="VEuPathDB" id="FungiDB:BO71DRAFT_431785"/>
<organism evidence="2 3">
    <name type="scientific">Aspergillus ellipticus CBS 707.79</name>
    <dbReference type="NCBI Taxonomy" id="1448320"/>
    <lineage>
        <taxon>Eukaryota</taxon>
        <taxon>Fungi</taxon>
        <taxon>Dikarya</taxon>
        <taxon>Ascomycota</taxon>
        <taxon>Pezizomycotina</taxon>
        <taxon>Eurotiomycetes</taxon>
        <taxon>Eurotiomycetidae</taxon>
        <taxon>Eurotiales</taxon>
        <taxon>Aspergillaceae</taxon>
        <taxon>Aspergillus</taxon>
        <taxon>Aspergillus subgen. Circumdati</taxon>
    </lineage>
</organism>
<sequence length="149" mass="17012">MEFLKLNGDLLIDDIISKCWHNKYATVMKLAAHTEIHLSDGTHDEGTNIATITTGWRMVPFIGRIIYGVWCSLGDWRALMRQRTNDEGTNRTNPGGNRCGIPTQDPSTEDFSSKKATCEDLVSRGLLHLLFSDEPEQLGFQWQWYRHSN</sequence>
<dbReference type="STRING" id="1448320.A0A319D5K9"/>
<feature type="region of interest" description="Disordered" evidence="1">
    <location>
        <begin position="85"/>
        <end position="106"/>
    </location>
</feature>
<reference evidence="2 3" key="1">
    <citation type="submission" date="2018-02" db="EMBL/GenBank/DDBJ databases">
        <title>The genomes of Aspergillus section Nigri reveals drivers in fungal speciation.</title>
        <authorList>
            <consortium name="DOE Joint Genome Institute"/>
            <person name="Vesth T.C."/>
            <person name="Nybo J."/>
            <person name="Theobald S."/>
            <person name="Brandl J."/>
            <person name="Frisvad J.C."/>
            <person name="Nielsen K.F."/>
            <person name="Lyhne E.K."/>
            <person name="Kogle M.E."/>
            <person name="Kuo A."/>
            <person name="Riley R."/>
            <person name="Clum A."/>
            <person name="Nolan M."/>
            <person name="Lipzen A."/>
            <person name="Salamov A."/>
            <person name="Henrissat B."/>
            <person name="Wiebenga A."/>
            <person name="De vries R.P."/>
            <person name="Grigoriev I.V."/>
            <person name="Mortensen U.H."/>
            <person name="Andersen M.R."/>
            <person name="Baker S.E."/>
        </authorList>
    </citation>
    <scope>NUCLEOTIDE SEQUENCE [LARGE SCALE GENOMIC DNA]</scope>
    <source>
        <strain evidence="2 3">CBS 707.79</strain>
    </source>
</reference>
<evidence type="ECO:0000256" key="1">
    <source>
        <dbReference type="SAM" id="MobiDB-lite"/>
    </source>
</evidence>
<dbReference type="EMBL" id="KZ825913">
    <property type="protein sequence ID" value="PYH92584.1"/>
    <property type="molecule type" value="Genomic_DNA"/>
</dbReference>
<keyword evidence="3" id="KW-1185">Reference proteome</keyword>
<dbReference type="OrthoDB" id="4062651at2759"/>
<evidence type="ECO:0000313" key="3">
    <source>
        <dbReference type="Proteomes" id="UP000247810"/>
    </source>
</evidence>
<evidence type="ECO:0000313" key="2">
    <source>
        <dbReference type="EMBL" id="PYH92584.1"/>
    </source>
</evidence>
<protein>
    <submittedName>
        <fullName evidence="2">Uncharacterized protein</fullName>
    </submittedName>
</protein>
<dbReference type="AlphaFoldDB" id="A0A319D5K9"/>
<accession>A0A319D5K9</accession>
<proteinExistence type="predicted"/>
<dbReference type="Proteomes" id="UP000247810">
    <property type="component" value="Unassembled WGS sequence"/>
</dbReference>